<dbReference type="InterPro" id="IPR003594">
    <property type="entry name" value="HATPase_dom"/>
</dbReference>
<evidence type="ECO:0000256" key="5">
    <source>
        <dbReference type="SAM" id="SignalP"/>
    </source>
</evidence>
<keyword evidence="4" id="KW-0812">Transmembrane</keyword>
<accession>A0ABW5ZBC6</accession>
<dbReference type="InterPro" id="IPR036890">
    <property type="entry name" value="HATPase_C_sf"/>
</dbReference>
<dbReference type="SUPFAM" id="SSF47384">
    <property type="entry name" value="Homodimeric domain of signal transducing histidine kinase"/>
    <property type="match status" value="1"/>
</dbReference>
<dbReference type="PANTHER" id="PTHR43547:SF2">
    <property type="entry name" value="HYBRID SIGNAL TRANSDUCTION HISTIDINE KINASE C"/>
    <property type="match status" value="1"/>
</dbReference>
<evidence type="ECO:0000256" key="1">
    <source>
        <dbReference type="ARBA" id="ARBA00000085"/>
    </source>
</evidence>
<keyword evidence="4" id="KW-1133">Transmembrane helix</keyword>
<dbReference type="SUPFAM" id="SSF55874">
    <property type="entry name" value="ATPase domain of HSP90 chaperone/DNA topoisomerase II/histidine kinase"/>
    <property type="match status" value="1"/>
</dbReference>
<dbReference type="InterPro" id="IPR015943">
    <property type="entry name" value="WD40/YVTN_repeat-like_dom_sf"/>
</dbReference>
<dbReference type="InterPro" id="IPR003661">
    <property type="entry name" value="HisK_dim/P_dom"/>
</dbReference>
<protein>
    <recommendedName>
        <fullName evidence="2">histidine kinase</fullName>
        <ecNumber evidence="2">2.7.13.3</ecNumber>
    </recommendedName>
</protein>
<comment type="caution">
    <text evidence="7">The sequence shown here is derived from an EMBL/GenBank/DDBJ whole genome shotgun (WGS) entry which is preliminary data.</text>
</comment>
<keyword evidence="8" id="KW-1185">Reference proteome</keyword>
<dbReference type="EMBL" id="JBHUOL010000025">
    <property type="protein sequence ID" value="MFD2910194.1"/>
    <property type="molecule type" value="Genomic_DNA"/>
</dbReference>
<feature type="signal peptide" evidence="5">
    <location>
        <begin position="1"/>
        <end position="18"/>
    </location>
</feature>
<reference evidence="8" key="1">
    <citation type="journal article" date="2019" name="Int. J. Syst. Evol. Microbiol.">
        <title>The Global Catalogue of Microorganisms (GCM) 10K type strain sequencing project: providing services to taxonomists for standard genome sequencing and annotation.</title>
        <authorList>
            <consortium name="The Broad Institute Genomics Platform"/>
            <consortium name="The Broad Institute Genome Sequencing Center for Infectious Disease"/>
            <person name="Wu L."/>
            <person name="Ma J."/>
        </authorList>
    </citation>
    <scope>NUCLEOTIDE SEQUENCE [LARGE SCALE GENOMIC DNA]</scope>
    <source>
        <strain evidence="8">KCTC 52644</strain>
    </source>
</reference>
<keyword evidence="3" id="KW-0597">Phosphoprotein</keyword>
<proteinExistence type="predicted"/>
<evidence type="ECO:0000256" key="2">
    <source>
        <dbReference type="ARBA" id="ARBA00012438"/>
    </source>
</evidence>
<dbReference type="InterPro" id="IPR013783">
    <property type="entry name" value="Ig-like_fold"/>
</dbReference>
<evidence type="ECO:0000313" key="7">
    <source>
        <dbReference type="EMBL" id="MFD2910194.1"/>
    </source>
</evidence>
<name>A0ABW5ZBC6_9FLAO</name>
<dbReference type="Gene3D" id="2.60.40.10">
    <property type="entry name" value="Immunoglobulins"/>
    <property type="match status" value="1"/>
</dbReference>
<feature type="transmembrane region" description="Helical" evidence="4">
    <location>
        <begin position="714"/>
        <end position="732"/>
    </location>
</feature>
<dbReference type="CDD" id="cd00082">
    <property type="entry name" value="HisKA"/>
    <property type="match status" value="1"/>
</dbReference>
<dbReference type="EC" id="2.7.13.3" evidence="2"/>
<dbReference type="Pfam" id="PF07494">
    <property type="entry name" value="Reg_prop"/>
    <property type="match status" value="1"/>
</dbReference>
<dbReference type="PANTHER" id="PTHR43547">
    <property type="entry name" value="TWO-COMPONENT HISTIDINE KINASE"/>
    <property type="match status" value="1"/>
</dbReference>
<organism evidence="7 8">
    <name type="scientific">Flavobacterium ardleyense</name>
    <dbReference type="NCBI Taxonomy" id="2038737"/>
    <lineage>
        <taxon>Bacteria</taxon>
        <taxon>Pseudomonadati</taxon>
        <taxon>Bacteroidota</taxon>
        <taxon>Flavobacteriia</taxon>
        <taxon>Flavobacteriales</taxon>
        <taxon>Flavobacteriaceae</taxon>
        <taxon>Flavobacterium</taxon>
    </lineage>
</organism>
<feature type="domain" description="Histidine kinase" evidence="6">
    <location>
        <begin position="784"/>
        <end position="1001"/>
    </location>
</feature>
<comment type="catalytic activity">
    <reaction evidence="1">
        <text>ATP + protein L-histidine = ADP + protein N-phospho-L-histidine.</text>
        <dbReference type="EC" id="2.7.13.3"/>
    </reaction>
</comment>
<dbReference type="SUPFAM" id="SSF101898">
    <property type="entry name" value="NHL repeat"/>
    <property type="match status" value="1"/>
</dbReference>
<sequence length="1002" mass="116634">MRHLLTIVAVLLFCTTHAQEIYHEKWFSAETEDLPQNSIKSIVPDKYGFIWMTTENGLLRYDGRSFKVFNSGNSNLQSNRLAYISGNIKNDSLITHTAYYVDKILINRRNIIKTEKSKSYNTFTNDDAYEDLLYYNNSLNTEDIDFSNTKIKCENGDYYSIGTSKITLFNKKKKVIKEITQQYKKNTIYFLHENELILLDYKKGSYTLFKNEFSSTYKLDIPNNSKIIYNSVVQQLFIYTKDEILLFKKTANKAYLYSVFSKPNININIKSLYYDKASNKLFIGSIDKGLKIVSLNGFKTLLNSNNSDNYYYGSFPISDTEFITSKGEIFNNTGVQRRFKSNTDNFNYSLAVDQEKNIWIPNENKIVKYLKSSNYTTSQTFAFDYKIATVFCDSKNFIWIGMDQKARHNAKVYTIDANQDNSQPTPLKAFNQPINFITENRENEILLVSERELLTYNPKNKSLKSISAGINEIRSVFIAKDNSVWICTYNNGFSLLKDNILYKMPYDNQMYLLSAHCIKEDSKGHFWISTNKGLIEVNQKSLLNYYKNKTPVYYHHYNIKNGLLSNEFNGGCQPCAIELGEEFIFPSLNGMVAFNPENLHKIIPSNNFYINEVETDASTQYFKDTLHLSRDVYRIKFKIDYAFLGNLDNVYFEAKLNQVEGGKWINLINENEISYTNLEPGTHTLYVRKIKPFTSEYEVKEITISIPYYFYEELWFKFFIGLLLITAFYIAVKLRYSIIRKKNIELEKVVEERTADLFKTVSKLKITRNNLNQEIVQQKKLIGTISHDIRSPLRFLSITAKHLYEKSLLSENNSIKDNAQVMHESASQLYKFVENLVDYSKVFMEHNKLHEGKKENINDIITDKIDLFKNMSVGKNNIITYFNNCDFQIMVNRSIFAIMIHNLLDNAIKNTRNGQIKIETNIVKNKIFISMEDTGVGISEEMKAYYINLQKNYETDKLALQNYGLGLHMVLELLRLLKGEMKIYSKKDHGTKIIIVIDNAQS</sequence>
<keyword evidence="5" id="KW-0732">Signal</keyword>
<evidence type="ECO:0000256" key="3">
    <source>
        <dbReference type="ARBA" id="ARBA00022553"/>
    </source>
</evidence>
<gene>
    <name evidence="7" type="ORF">ACFSX9_15800</name>
</gene>
<dbReference type="SMART" id="SM00387">
    <property type="entry name" value="HATPase_c"/>
    <property type="match status" value="1"/>
</dbReference>
<dbReference type="InterPro" id="IPR005467">
    <property type="entry name" value="His_kinase_dom"/>
</dbReference>
<evidence type="ECO:0000256" key="4">
    <source>
        <dbReference type="SAM" id="Phobius"/>
    </source>
</evidence>
<dbReference type="Gene3D" id="1.10.287.130">
    <property type="match status" value="1"/>
</dbReference>
<dbReference type="Gene3D" id="2.130.10.10">
    <property type="entry name" value="YVTN repeat-like/Quinoprotein amine dehydrogenase"/>
    <property type="match status" value="2"/>
</dbReference>
<feature type="chain" id="PRO_5045183416" description="histidine kinase" evidence="5">
    <location>
        <begin position="19"/>
        <end position="1002"/>
    </location>
</feature>
<dbReference type="InterPro" id="IPR011110">
    <property type="entry name" value="Reg_prop"/>
</dbReference>
<dbReference type="RefSeq" id="WP_379809448.1">
    <property type="nucleotide sequence ID" value="NZ_JBHUOL010000025.1"/>
</dbReference>
<evidence type="ECO:0000259" key="6">
    <source>
        <dbReference type="PROSITE" id="PS50109"/>
    </source>
</evidence>
<evidence type="ECO:0000313" key="8">
    <source>
        <dbReference type="Proteomes" id="UP001597549"/>
    </source>
</evidence>
<dbReference type="Gene3D" id="3.30.565.10">
    <property type="entry name" value="Histidine kinase-like ATPase, C-terminal domain"/>
    <property type="match status" value="1"/>
</dbReference>
<dbReference type="InterPro" id="IPR036097">
    <property type="entry name" value="HisK_dim/P_sf"/>
</dbReference>
<dbReference type="Pfam" id="PF02518">
    <property type="entry name" value="HATPase_c"/>
    <property type="match status" value="1"/>
</dbReference>
<keyword evidence="4" id="KW-0472">Membrane</keyword>
<dbReference type="PROSITE" id="PS50109">
    <property type="entry name" value="HIS_KIN"/>
    <property type="match status" value="1"/>
</dbReference>
<dbReference type="Proteomes" id="UP001597549">
    <property type="component" value="Unassembled WGS sequence"/>
</dbReference>